<gene>
    <name evidence="2" type="ORF">AQPE_3832</name>
</gene>
<dbReference type="KEGG" id="anf:AQPE_3832"/>
<sequence>MKENSEEDFDSLFVENKRSGVKYIVIIIVLSVLALTSIYAYLSVSSVRDRMKLAQVQAEGSPQINSSLLTQLKEKAWLESRLKMAAGDSIGLSIDLEQHRIQLELKGVVLLSSKIRDTSISGFFRKMDGNVYFSTFGTPLTIQQFKSSIAKNPFKVVQAPKDTIAAMAAIDAAMKKDSLKDENVFWTVKLDRGFDLDIQGIDSIAEAQNKYKFGKGFEFERNLKNITSSFQHILRFSKPSYNPEILISIPENEAKAILRALPNKALVTIRI</sequence>
<evidence type="ECO:0000256" key="1">
    <source>
        <dbReference type="SAM" id="Phobius"/>
    </source>
</evidence>
<dbReference type="Proteomes" id="UP001193389">
    <property type="component" value="Chromosome"/>
</dbReference>
<reference evidence="2" key="1">
    <citation type="journal article" date="2020" name="Int. J. Syst. Evol. Microbiol.">
        <title>Aquipluma nitroreducens gen. nov. sp. nov., a novel facultatively anaerobic bacterium isolated from a freshwater lake.</title>
        <authorList>
            <person name="Watanabe M."/>
            <person name="Kojima H."/>
            <person name="Fukui M."/>
        </authorList>
    </citation>
    <scope>NUCLEOTIDE SEQUENCE</scope>
    <source>
        <strain evidence="2">MeG22</strain>
    </source>
</reference>
<dbReference type="RefSeq" id="WP_318347870.1">
    <property type="nucleotide sequence ID" value="NZ_AP018694.1"/>
</dbReference>
<dbReference type="AlphaFoldDB" id="A0A5K7SDT9"/>
<organism evidence="2 3">
    <name type="scientific">Aquipluma nitroreducens</name>
    <dbReference type="NCBI Taxonomy" id="2010828"/>
    <lineage>
        <taxon>Bacteria</taxon>
        <taxon>Pseudomonadati</taxon>
        <taxon>Bacteroidota</taxon>
        <taxon>Bacteroidia</taxon>
        <taxon>Marinilabiliales</taxon>
        <taxon>Prolixibacteraceae</taxon>
        <taxon>Aquipluma</taxon>
    </lineage>
</organism>
<name>A0A5K7SDT9_9BACT</name>
<keyword evidence="1" id="KW-0812">Transmembrane</keyword>
<feature type="transmembrane region" description="Helical" evidence="1">
    <location>
        <begin position="20"/>
        <end position="42"/>
    </location>
</feature>
<keyword evidence="1" id="KW-1133">Transmembrane helix</keyword>
<keyword evidence="1" id="KW-0472">Membrane</keyword>
<proteinExistence type="predicted"/>
<accession>A0A5K7SDT9</accession>
<evidence type="ECO:0000313" key="2">
    <source>
        <dbReference type="EMBL" id="BBE19645.1"/>
    </source>
</evidence>
<protein>
    <submittedName>
        <fullName evidence="2">Uncharacterized protein</fullName>
    </submittedName>
</protein>
<keyword evidence="3" id="KW-1185">Reference proteome</keyword>
<dbReference type="EMBL" id="AP018694">
    <property type="protein sequence ID" value="BBE19645.1"/>
    <property type="molecule type" value="Genomic_DNA"/>
</dbReference>
<evidence type="ECO:0000313" key="3">
    <source>
        <dbReference type="Proteomes" id="UP001193389"/>
    </source>
</evidence>